<evidence type="ECO:0000313" key="5">
    <source>
        <dbReference type="Proteomes" id="UP000235114"/>
    </source>
</evidence>
<dbReference type="OrthoDB" id="9781481at2"/>
<reference evidence="3 5" key="2">
    <citation type="submission" date="2017-12" db="EMBL/GenBank/DDBJ databases">
        <title>Comparative Functional Genomics of Dry Heat Resistant strains isolated from the Viking Spacecraft.</title>
        <authorList>
            <person name="Seuylemezian A."/>
            <person name="Cooper K."/>
            <person name="Vaishampayan P."/>
        </authorList>
    </citation>
    <scope>NUCLEOTIDE SEQUENCE [LARGE SCALE GENOMIC DNA]</scope>
    <source>
        <strain evidence="3 5">ATCC 29669</strain>
    </source>
</reference>
<evidence type="ECO:0000313" key="2">
    <source>
        <dbReference type="EMBL" id="PLR81833.1"/>
    </source>
</evidence>
<dbReference type="Proteomes" id="UP000235114">
    <property type="component" value="Unassembled WGS sequence"/>
</dbReference>
<accession>A0A2N5GK76</accession>
<dbReference type="Pfam" id="PF13020">
    <property type="entry name" value="NOV_C"/>
    <property type="match status" value="1"/>
</dbReference>
<protein>
    <recommendedName>
        <fullName evidence="1">Protein NO VEIN C-terminal domain-containing protein</fullName>
    </recommendedName>
</protein>
<feature type="domain" description="Protein NO VEIN C-terminal" evidence="1">
    <location>
        <begin position="243"/>
        <end position="337"/>
    </location>
</feature>
<dbReference type="EMBL" id="PGVD01000043">
    <property type="protein sequence ID" value="PLR94987.1"/>
    <property type="molecule type" value="Genomic_DNA"/>
</dbReference>
<dbReference type="Proteomes" id="UP000234951">
    <property type="component" value="Unassembled WGS sequence"/>
</dbReference>
<dbReference type="EMBL" id="PGVA01000029">
    <property type="protein sequence ID" value="PLR81833.1"/>
    <property type="molecule type" value="Genomic_DNA"/>
</dbReference>
<comment type="caution">
    <text evidence="2">The sequence shown here is derived from an EMBL/GenBank/DDBJ whole genome shotgun (WGS) entry which is preliminary data.</text>
</comment>
<sequence>MFKIMLLSSVQALDSFLKRLLNEAPDLIETYINNQSISFVKLNEDEIYDEDSFLEYSFKINNKDHVFQIQFWENSDASPYRLEIRTPDNKSYQITCLHLKKIGFTTSEPTIEFKQIVKVSGQGGDNQRIKRNMCDLLEEEGLLRKEPKRAEYWHIGTYDTNREQWSEKYTTEGFIRDFFKVALILAHCRGNRGIDLGEVPEQVLDFHTNQMIEDVEYDFTGNQISAFRYKELREQWEEIGILGEKFALAYEREWLLNNNRRDLIQKTSHVSQYDSGAGYDILSYELDGRPKYIEVKSSKGKSNSFEISSNEWKRAKQYGEKYFIYRVADVLNDPKIEILKNPYRLFKNEKVSLEPTSYKLKY</sequence>
<dbReference type="AlphaFoldDB" id="A0A2N5GK76"/>
<dbReference type="InterPro" id="IPR024975">
    <property type="entry name" value="NOV_C"/>
</dbReference>
<proteinExistence type="predicted"/>
<gene>
    <name evidence="2" type="ORF">CU635_13825</name>
    <name evidence="3" type="ORF">CVD25_15300</name>
</gene>
<evidence type="ECO:0000313" key="4">
    <source>
        <dbReference type="Proteomes" id="UP000234951"/>
    </source>
</evidence>
<name>A0A2N5GK76_9BACI</name>
<reference evidence="2 4" key="1">
    <citation type="submission" date="2017-11" db="EMBL/GenBank/DDBJ databases">
        <title>Comparitive Functional Genomics of Dry Heat Resistant strains isolated from the Viking Spacecraft.</title>
        <authorList>
            <person name="Seuylemezian A."/>
            <person name="Cooper K."/>
            <person name="Vaishampayan P."/>
        </authorList>
    </citation>
    <scope>NUCLEOTIDE SEQUENCE [LARGE SCALE GENOMIC DNA]</scope>
    <source>
        <strain evidence="2 4">M4.6</strain>
    </source>
</reference>
<organism evidence="2 4">
    <name type="scientific">Bacillus canaveralius</name>
    <dbReference type="NCBI Taxonomy" id="1403243"/>
    <lineage>
        <taxon>Bacteria</taxon>
        <taxon>Bacillati</taxon>
        <taxon>Bacillota</taxon>
        <taxon>Bacilli</taxon>
        <taxon>Bacillales</taxon>
        <taxon>Bacillaceae</taxon>
        <taxon>Bacillus</taxon>
    </lineage>
</organism>
<evidence type="ECO:0000313" key="3">
    <source>
        <dbReference type="EMBL" id="PLR94987.1"/>
    </source>
</evidence>
<keyword evidence="5" id="KW-1185">Reference proteome</keyword>
<evidence type="ECO:0000259" key="1">
    <source>
        <dbReference type="Pfam" id="PF13020"/>
    </source>
</evidence>